<dbReference type="AlphaFoldDB" id="A0AA35WBE9"/>
<name>A0AA35WBE9_GEOBA</name>
<keyword evidence="1" id="KW-1133">Transmembrane helix</keyword>
<evidence type="ECO:0000256" key="1">
    <source>
        <dbReference type="SAM" id="Phobius"/>
    </source>
</evidence>
<keyword evidence="1" id="KW-0812">Transmembrane</keyword>
<keyword evidence="3" id="KW-1185">Reference proteome</keyword>
<dbReference type="Proteomes" id="UP001174909">
    <property type="component" value="Unassembled WGS sequence"/>
</dbReference>
<accession>A0AA35WBE9</accession>
<sequence>MERIQRRATKYILNDYKSDYNHRLLSLRLLPLVMQLELYDIMCCLYTPDPSNTFPLQSYVHFSEGNTRSSTHLKLMHSLCKSTLHVTCISTNFHGSGTINLFLTIRNQVLEAFWSHFESHFLSTNPCTFHYNYLPMFCVCLFINYSNTLLVFHQYKSQSLYACPFLLFLSLSSCIYCEAKGEKKKKV</sequence>
<dbReference type="EMBL" id="CASHTH010001353">
    <property type="protein sequence ID" value="CAI8014319.1"/>
    <property type="molecule type" value="Genomic_DNA"/>
</dbReference>
<evidence type="ECO:0000313" key="2">
    <source>
        <dbReference type="EMBL" id="CAI8014319.1"/>
    </source>
</evidence>
<evidence type="ECO:0000313" key="3">
    <source>
        <dbReference type="Proteomes" id="UP001174909"/>
    </source>
</evidence>
<organism evidence="2 3">
    <name type="scientific">Geodia barretti</name>
    <name type="common">Barrett's horny sponge</name>
    <dbReference type="NCBI Taxonomy" id="519541"/>
    <lineage>
        <taxon>Eukaryota</taxon>
        <taxon>Metazoa</taxon>
        <taxon>Porifera</taxon>
        <taxon>Demospongiae</taxon>
        <taxon>Heteroscleromorpha</taxon>
        <taxon>Tetractinellida</taxon>
        <taxon>Astrophorina</taxon>
        <taxon>Geodiidae</taxon>
        <taxon>Geodia</taxon>
    </lineage>
</organism>
<gene>
    <name evidence="2" type="ORF">GBAR_LOCUS8962</name>
</gene>
<protein>
    <submittedName>
        <fullName evidence="2">Uncharacterized protein</fullName>
    </submittedName>
</protein>
<feature type="transmembrane region" description="Helical" evidence="1">
    <location>
        <begin position="159"/>
        <end position="177"/>
    </location>
</feature>
<comment type="caution">
    <text evidence="2">The sequence shown here is derived from an EMBL/GenBank/DDBJ whole genome shotgun (WGS) entry which is preliminary data.</text>
</comment>
<keyword evidence="1" id="KW-0472">Membrane</keyword>
<proteinExistence type="predicted"/>
<feature type="transmembrane region" description="Helical" evidence="1">
    <location>
        <begin position="133"/>
        <end position="153"/>
    </location>
</feature>
<reference evidence="2" key="1">
    <citation type="submission" date="2023-03" db="EMBL/GenBank/DDBJ databases">
        <authorList>
            <person name="Steffen K."/>
            <person name="Cardenas P."/>
        </authorList>
    </citation>
    <scope>NUCLEOTIDE SEQUENCE</scope>
</reference>